<name>A0A9D2BLG7_9FIRM</name>
<evidence type="ECO:0000313" key="4">
    <source>
        <dbReference type="Proteomes" id="UP000886724"/>
    </source>
</evidence>
<reference evidence="3" key="1">
    <citation type="journal article" date="2021" name="PeerJ">
        <title>Extensive microbial diversity within the chicken gut microbiome revealed by metagenomics and culture.</title>
        <authorList>
            <person name="Gilroy R."/>
            <person name="Ravi A."/>
            <person name="Getino M."/>
            <person name="Pursley I."/>
            <person name="Horton D.L."/>
            <person name="Alikhan N.F."/>
            <person name="Baker D."/>
            <person name="Gharbi K."/>
            <person name="Hall N."/>
            <person name="Watson M."/>
            <person name="Adriaenssens E.M."/>
            <person name="Foster-Nyarko E."/>
            <person name="Jarju S."/>
            <person name="Secka A."/>
            <person name="Antonio M."/>
            <person name="Oren A."/>
            <person name="Chaudhuri R.R."/>
            <person name="La Ragione R."/>
            <person name="Hildebrand F."/>
            <person name="Pallen M.J."/>
        </authorList>
    </citation>
    <scope>NUCLEOTIDE SEQUENCE</scope>
    <source>
        <strain evidence="3">ChiGjej1B1-14440</strain>
    </source>
</reference>
<dbReference type="EMBL" id="DXET01000013">
    <property type="protein sequence ID" value="HIX80428.1"/>
    <property type="molecule type" value="Genomic_DNA"/>
</dbReference>
<feature type="signal peptide" evidence="1">
    <location>
        <begin position="1"/>
        <end position="27"/>
    </location>
</feature>
<dbReference type="Proteomes" id="UP000886724">
    <property type="component" value="Unassembled WGS sequence"/>
</dbReference>
<accession>A0A9D2BLG7</accession>
<dbReference type="InterPro" id="IPR041172">
    <property type="entry name" value="EstA_Ig-like_N"/>
</dbReference>
<dbReference type="AlphaFoldDB" id="A0A9D2BLG7"/>
<evidence type="ECO:0000256" key="1">
    <source>
        <dbReference type="SAM" id="SignalP"/>
    </source>
</evidence>
<sequence>MKKMKKLFTVIVSLALAISTYCTPLFAVESNESYPVQLYGEVTDAGQVISKMVIDYGETHKVRGVTTETFKVHVNGTNPEEYNVPENEISYNAKEYDRKIVKVETEGQYVTVYFDMSEGSTLTYLQTGGRNIPLDLEYTITQINPLTLTSADGRELDTNWIGNYTCDNTVKDEETSKFQSIIVDGGINYQYYDASKGDSLVVWFHGNGEGDYHSSQNNVAQMLGNRGTVAWATDEAQDIFGGADVMAFQAPDTWYYA</sequence>
<evidence type="ECO:0000313" key="3">
    <source>
        <dbReference type="EMBL" id="HIX80428.1"/>
    </source>
</evidence>
<gene>
    <name evidence="3" type="ORF">H9980_00425</name>
</gene>
<feature type="non-terminal residue" evidence="3">
    <location>
        <position position="257"/>
    </location>
</feature>
<dbReference type="Pfam" id="PF18435">
    <property type="entry name" value="EstA_Ig_like"/>
    <property type="match status" value="1"/>
</dbReference>
<organism evidence="3 4">
    <name type="scientific">Candidatus Erysipelatoclostridium merdavium</name>
    <dbReference type="NCBI Taxonomy" id="2838566"/>
    <lineage>
        <taxon>Bacteria</taxon>
        <taxon>Bacillati</taxon>
        <taxon>Bacillota</taxon>
        <taxon>Erysipelotrichia</taxon>
        <taxon>Erysipelotrichales</taxon>
        <taxon>Erysipelotrichales incertae sedis</taxon>
    </lineage>
</organism>
<feature type="chain" id="PRO_5039247462" evidence="1">
    <location>
        <begin position="28"/>
        <end position="257"/>
    </location>
</feature>
<proteinExistence type="predicted"/>
<reference evidence="3" key="2">
    <citation type="submission" date="2021-04" db="EMBL/GenBank/DDBJ databases">
        <authorList>
            <person name="Gilroy R."/>
        </authorList>
    </citation>
    <scope>NUCLEOTIDE SEQUENCE</scope>
    <source>
        <strain evidence="3">ChiGjej1B1-14440</strain>
    </source>
</reference>
<comment type="caution">
    <text evidence="3">The sequence shown here is derived from an EMBL/GenBank/DDBJ whole genome shotgun (WGS) entry which is preliminary data.</text>
</comment>
<protein>
    <submittedName>
        <fullName evidence="3">Phospholipase</fullName>
    </submittedName>
</protein>
<feature type="domain" description="Esterase Ig-like N-terminal" evidence="2">
    <location>
        <begin position="41"/>
        <end position="149"/>
    </location>
</feature>
<keyword evidence="1" id="KW-0732">Signal</keyword>
<evidence type="ECO:0000259" key="2">
    <source>
        <dbReference type="Pfam" id="PF18435"/>
    </source>
</evidence>
<dbReference type="Gene3D" id="2.60.40.2180">
    <property type="match status" value="1"/>
</dbReference>